<evidence type="ECO:0000256" key="2">
    <source>
        <dbReference type="ARBA" id="ARBA00022723"/>
    </source>
</evidence>
<organism evidence="7 8">
    <name type="scientific">Roseiconus lacunae</name>
    <dbReference type="NCBI Taxonomy" id="2605694"/>
    <lineage>
        <taxon>Bacteria</taxon>
        <taxon>Pseudomonadati</taxon>
        <taxon>Planctomycetota</taxon>
        <taxon>Planctomycetia</taxon>
        <taxon>Pirellulales</taxon>
        <taxon>Pirellulaceae</taxon>
        <taxon>Roseiconus</taxon>
    </lineage>
</organism>
<sequence length="1075" mass="119929">MFRTLVALTALLQLGHAVAAQSNLHDALLERSPDQIAKHAKVLGDPRRGAIIFYSQRLSCSQCHTAGDGSKLLGPDLATLGDRANYAHVIESILRPSKSVLKPYTTQKLLLEDGQVIVGLVSRGSDDKISVMVPGEDAPRLIDETDIELRKDADSVMPVGLINQLDGESEFYDLVAFLVELGQRGPKDAAMLKPDLAAITPPPLPAYESNLNHAGMIKDLGERSFENGKRLYQSLCINCHGTKDLEGSLPNALRFASGVFKNGSDPYSMYKTITHGYKMMLPQRQLVPKQKYDVIHYIREAYLRQHNDVQFFTVTDEYLKSLPKGKLRGPAPNRSEPWREMDYGPFLISTYELKSPTTPPRLGITDEERQRARQENRPPAEVWPDDVNLAYKGIAVRLDNGPGGVAEGSHWMAFDHDTMRIAGAWSGEGFIDWRGILFNGNHNMTPRTVDRLHFGSLPGPGWANPQTGSFEDPRLRGKDGRAYGPLPRQWAHYKGLYKHGDRVVISYTVGDAEVLESFHLKQVDGKAVWQRTLNVGPSTHDLRLRIAPSDQTIATVNGGLSVEPEQRYLTVAISADRTPIRFDILTTERKHQIQLDGLRRSPTEDLRPLTMGGESRWPALQTKASRGLETGAFAIDTLTRPTDNPWKSRLRMSGLDFYDNDDSLVACCCDGDVWRVDGISDPNGRLTWKRIASGLFHPLGIKIVDGRIFVTCRDQIVVLNDLNGDGETDFYECFNNDHQVTDHFHEFAMGLQADSDGNLYYAKSARHARDSLVPHHGTLLKVSRDGETTSIVANGFRAANGVCLNPDGSFFVTDQEGHWNPMNRINRVVAGGFYGNMYSYGAPDDSSDDAMEQPLCWPNKPFDRSPSELLWVDSDVWGPLDGTLLNLSYGYGKVFVVPHEEIDGQWQGGLCRLPLPSFPTGVMRARFHPSDGQMYACGMQAWGSDQDESPGGLYRIRYTGKASHLPTKIQAHRSGVTITFTEPVDPKLSADPSNFLVDTWSLRRTKNYGSARYDERSLTVESVDVSDDGRDVTLMIPDIEPTWCMEISYKLRDRDGQQFLGTIQNTIHELGTREK</sequence>
<reference evidence="7 8" key="1">
    <citation type="submission" date="2023-06" db="EMBL/GenBank/DDBJ databases">
        <title>Roseiconus lacunae JC819 isolated from Gulf of Mannar region, Tamil Nadu.</title>
        <authorList>
            <person name="Pk S."/>
            <person name="Ch S."/>
            <person name="Ch V.R."/>
        </authorList>
    </citation>
    <scope>NUCLEOTIDE SEQUENCE [LARGE SCALE GENOMIC DNA]</scope>
    <source>
        <strain evidence="7 8">JC819</strain>
    </source>
</reference>
<dbReference type="SUPFAM" id="SSF63829">
    <property type="entry name" value="Calcium-dependent phosphotriesterase"/>
    <property type="match status" value="1"/>
</dbReference>
<dbReference type="InterPro" id="IPR036909">
    <property type="entry name" value="Cyt_c-like_dom_sf"/>
</dbReference>
<feature type="signal peptide" evidence="5">
    <location>
        <begin position="1"/>
        <end position="19"/>
    </location>
</feature>
<dbReference type="Gene3D" id="1.10.760.10">
    <property type="entry name" value="Cytochrome c-like domain"/>
    <property type="match status" value="2"/>
</dbReference>
<evidence type="ECO:0000256" key="1">
    <source>
        <dbReference type="ARBA" id="ARBA00022617"/>
    </source>
</evidence>
<evidence type="ECO:0000313" key="7">
    <source>
        <dbReference type="EMBL" id="MDM4014339.1"/>
    </source>
</evidence>
<protein>
    <submittedName>
        <fullName evidence="7">C-type cytochrome</fullName>
    </submittedName>
</protein>
<dbReference type="Proteomes" id="UP001239462">
    <property type="component" value="Unassembled WGS sequence"/>
</dbReference>
<keyword evidence="3 4" id="KW-0408">Iron</keyword>
<evidence type="ECO:0000313" key="8">
    <source>
        <dbReference type="Proteomes" id="UP001239462"/>
    </source>
</evidence>
<dbReference type="PANTHER" id="PTHR33546">
    <property type="entry name" value="LARGE, MULTIFUNCTIONAL SECRETED PROTEIN-RELATED"/>
    <property type="match status" value="1"/>
</dbReference>
<dbReference type="InterPro" id="IPR009056">
    <property type="entry name" value="Cyt_c-like_dom"/>
</dbReference>
<dbReference type="InterPro" id="IPR011042">
    <property type="entry name" value="6-blade_b-propeller_TolB-like"/>
</dbReference>
<name>A0ABT7PCW9_9BACT</name>
<dbReference type="InterPro" id="IPR046476">
    <property type="entry name" value="DUF6797"/>
</dbReference>
<proteinExistence type="predicted"/>
<accession>A0ABT7PCW9</accession>
<gene>
    <name evidence="7" type="ORF">QTN89_02775</name>
</gene>
<keyword evidence="8" id="KW-1185">Reference proteome</keyword>
<keyword evidence="2 4" id="KW-0479">Metal-binding</keyword>
<dbReference type="SUPFAM" id="SSF46626">
    <property type="entry name" value="Cytochrome c"/>
    <property type="match status" value="2"/>
</dbReference>
<feature type="domain" description="Cytochrome c" evidence="6">
    <location>
        <begin position="44"/>
        <end position="125"/>
    </location>
</feature>
<keyword evidence="1 4" id="KW-0349">Heme</keyword>
<evidence type="ECO:0000256" key="5">
    <source>
        <dbReference type="SAM" id="SignalP"/>
    </source>
</evidence>
<dbReference type="PROSITE" id="PS51007">
    <property type="entry name" value="CYTC"/>
    <property type="match status" value="2"/>
</dbReference>
<evidence type="ECO:0000259" key="6">
    <source>
        <dbReference type="PROSITE" id="PS51007"/>
    </source>
</evidence>
<dbReference type="RefSeq" id="WP_289162116.1">
    <property type="nucleotide sequence ID" value="NZ_JASZZN010000002.1"/>
</dbReference>
<feature type="chain" id="PRO_5046744256" evidence="5">
    <location>
        <begin position="20"/>
        <end position="1075"/>
    </location>
</feature>
<evidence type="ECO:0000256" key="3">
    <source>
        <dbReference type="ARBA" id="ARBA00023004"/>
    </source>
</evidence>
<dbReference type="Pfam" id="PF13442">
    <property type="entry name" value="Cytochrome_CBB3"/>
    <property type="match status" value="1"/>
</dbReference>
<dbReference type="EMBL" id="JASZZN010000002">
    <property type="protein sequence ID" value="MDM4014339.1"/>
    <property type="molecule type" value="Genomic_DNA"/>
</dbReference>
<comment type="caution">
    <text evidence="7">The sequence shown here is derived from an EMBL/GenBank/DDBJ whole genome shotgun (WGS) entry which is preliminary data.</text>
</comment>
<dbReference type="Gene3D" id="2.120.10.30">
    <property type="entry name" value="TolB, C-terminal domain"/>
    <property type="match status" value="1"/>
</dbReference>
<dbReference type="PANTHER" id="PTHR33546:SF1">
    <property type="entry name" value="LARGE, MULTIFUNCTIONAL SECRETED PROTEIN"/>
    <property type="match status" value="1"/>
</dbReference>
<keyword evidence="5" id="KW-0732">Signal</keyword>
<feature type="domain" description="Cytochrome c" evidence="6">
    <location>
        <begin position="223"/>
        <end position="302"/>
    </location>
</feature>
<dbReference type="Pfam" id="PF20601">
    <property type="entry name" value="DUF6797"/>
    <property type="match status" value="1"/>
</dbReference>
<evidence type="ECO:0000256" key="4">
    <source>
        <dbReference type="PROSITE-ProRule" id="PRU00433"/>
    </source>
</evidence>